<dbReference type="eggNOG" id="ENOG502T7V4">
    <property type="taxonomic scope" value="Eukaryota"/>
</dbReference>
<dbReference type="AlphaFoldDB" id="A0A212FE83"/>
<accession>A0A212FE83</accession>
<evidence type="ECO:0000256" key="1">
    <source>
        <dbReference type="SAM" id="MobiDB-lite"/>
    </source>
</evidence>
<keyword evidence="2" id="KW-0732">Signal</keyword>
<dbReference type="EMBL" id="AGBW02008966">
    <property type="protein sequence ID" value="OWR52041.1"/>
    <property type="molecule type" value="Genomic_DNA"/>
</dbReference>
<keyword evidence="4" id="KW-1185">Reference proteome</keyword>
<feature type="region of interest" description="Disordered" evidence="1">
    <location>
        <begin position="46"/>
        <end position="91"/>
    </location>
</feature>
<reference evidence="3 4" key="1">
    <citation type="journal article" date="2011" name="Cell">
        <title>The monarch butterfly genome yields insights into long-distance migration.</title>
        <authorList>
            <person name="Zhan S."/>
            <person name="Merlin C."/>
            <person name="Boore J.L."/>
            <person name="Reppert S.M."/>
        </authorList>
    </citation>
    <scope>NUCLEOTIDE SEQUENCE [LARGE SCALE GENOMIC DNA]</scope>
    <source>
        <strain evidence="3">F-2</strain>
    </source>
</reference>
<name>A0A212FE83_DANPL</name>
<evidence type="ECO:0000313" key="3">
    <source>
        <dbReference type="EMBL" id="OWR52041.1"/>
    </source>
</evidence>
<evidence type="ECO:0000313" key="4">
    <source>
        <dbReference type="Proteomes" id="UP000007151"/>
    </source>
</evidence>
<feature type="signal peptide" evidence="2">
    <location>
        <begin position="1"/>
        <end position="28"/>
    </location>
</feature>
<dbReference type="KEGG" id="dpl:KGM_208102"/>
<proteinExistence type="predicted"/>
<evidence type="ECO:0000256" key="2">
    <source>
        <dbReference type="SAM" id="SignalP"/>
    </source>
</evidence>
<protein>
    <submittedName>
        <fullName evidence="3">Uncharacterized protein</fullName>
    </submittedName>
</protein>
<comment type="caution">
    <text evidence="3">The sequence shown here is derived from an EMBL/GenBank/DDBJ whole genome shotgun (WGS) entry which is preliminary data.</text>
</comment>
<feature type="chain" id="PRO_5043747222" evidence="2">
    <location>
        <begin position="29"/>
        <end position="292"/>
    </location>
</feature>
<dbReference type="OrthoDB" id="7386281at2759"/>
<dbReference type="Proteomes" id="UP000007151">
    <property type="component" value="Unassembled WGS sequence"/>
</dbReference>
<sequence>MSFVGRAAQRKMRVLPLLVLCIAQIAMSTPLSVYEVHSRDYFDTYDNSQGNSLRHNKDHAEYSKKHDRRSADLLTQARRRNNSASEHEDGHRLKRLESNLTEVLTNLSSVLNQILNIVKYTFVLLKARNNDYIPNNEDRNRQRIKRSSETVNDTVTEKVTLENTTEATNTSGRRTMMGVGAPVTNDEVRNKLFTYIEEGFNEIKYKVSSLQPIKTAFSNDVAYKIGYIVANIDTLDANMKNLKKDMDSDRYGWSDNRILTLYDTIKMSNSAVSNLMDVLKDFLERGVTGAYK</sequence>
<gene>
    <name evidence="3" type="ORF">KGM_208102</name>
</gene>
<organism evidence="3 4">
    <name type="scientific">Danaus plexippus plexippus</name>
    <dbReference type="NCBI Taxonomy" id="278856"/>
    <lineage>
        <taxon>Eukaryota</taxon>
        <taxon>Metazoa</taxon>
        <taxon>Ecdysozoa</taxon>
        <taxon>Arthropoda</taxon>
        <taxon>Hexapoda</taxon>
        <taxon>Insecta</taxon>
        <taxon>Pterygota</taxon>
        <taxon>Neoptera</taxon>
        <taxon>Endopterygota</taxon>
        <taxon>Lepidoptera</taxon>
        <taxon>Glossata</taxon>
        <taxon>Ditrysia</taxon>
        <taxon>Papilionoidea</taxon>
        <taxon>Nymphalidae</taxon>
        <taxon>Danainae</taxon>
        <taxon>Danaini</taxon>
        <taxon>Danaina</taxon>
        <taxon>Danaus</taxon>
        <taxon>Danaus</taxon>
    </lineage>
</organism>